<name>A0ABR3FF00_9AGAR</name>
<evidence type="ECO:0000313" key="2">
    <source>
        <dbReference type="EMBL" id="KAL0573777.1"/>
    </source>
</evidence>
<dbReference type="InterPro" id="IPR002589">
    <property type="entry name" value="Macro_dom"/>
</dbReference>
<dbReference type="EMBL" id="JBAHYK010000464">
    <property type="protein sequence ID" value="KAL0573777.1"/>
    <property type="molecule type" value="Genomic_DNA"/>
</dbReference>
<dbReference type="NCBIfam" id="NF001664">
    <property type="entry name" value="PRK00431.1-6"/>
    <property type="match status" value="1"/>
</dbReference>
<dbReference type="SMART" id="SM00506">
    <property type="entry name" value="A1pp"/>
    <property type="match status" value="1"/>
</dbReference>
<feature type="domain" description="Macro" evidence="1">
    <location>
        <begin position="24"/>
        <end position="201"/>
    </location>
</feature>
<dbReference type="PANTHER" id="PTHR11106:SF27">
    <property type="entry name" value="MACRO DOMAIN-CONTAINING PROTEIN"/>
    <property type="match status" value="1"/>
</dbReference>
<dbReference type="Gene3D" id="3.40.220.10">
    <property type="entry name" value="Leucine Aminopeptidase, subunit E, domain 1"/>
    <property type="match status" value="1"/>
</dbReference>
<dbReference type="PANTHER" id="PTHR11106">
    <property type="entry name" value="GANGLIOSIDE INDUCED DIFFERENTIATION ASSOCIATED PROTEIN 2-RELATED"/>
    <property type="match status" value="1"/>
</dbReference>
<dbReference type="SUPFAM" id="SSF52949">
    <property type="entry name" value="Macro domain-like"/>
    <property type="match status" value="1"/>
</dbReference>
<accession>A0ABR3FF00</accession>
<dbReference type="Pfam" id="PF01661">
    <property type="entry name" value="Macro"/>
    <property type="match status" value="1"/>
</dbReference>
<dbReference type="PROSITE" id="PS51154">
    <property type="entry name" value="MACRO"/>
    <property type="match status" value="1"/>
</dbReference>
<protein>
    <recommendedName>
        <fullName evidence="1">Macro domain-containing protein</fullName>
    </recommendedName>
</protein>
<dbReference type="CDD" id="cd02908">
    <property type="entry name" value="Macro_OAADPr_deacetylase"/>
    <property type="match status" value="1"/>
</dbReference>
<sequence>MSTSIVRLSSIPTLAQLALKPAVKPKFPPNSGLLKKVSLLQGDITKVEVDGIVNAANKSLLGGGGVDGAIHRAAGPQLLEECETLNGASTGESKMTLGYNLPSKHVIHTVGPIYPGDDSEAHLLASCYKSSLHLALKHNLRSIAFPSVSTGIYGYPIVDATHIALNVVRTFLDENDFDRVVFVVFSDKDKDVFESLLPEYFPSNGSTPPPPYQS</sequence>
<evidence type="ECO:0000259" key="1">
    <source>
        <dbReference type="PROSITE" id="PS51154"/>
    </source>
</evidence>
<organism evidence="2 3">
    <name type="scientific">Marasmius crinis-equi</name>
    <dbReference type="NCBI Taxonomy" id="585013"/>
    <lineage>
        <taxon>Eukaryota</taxon>
        <taxon>Fungi</taxon>
        <taxon>Dikarya</taxon>
        <taxon>Basidiomycota</taxon>
        <taxon>Agaricomycotina</taxon>
        <taxon>Agaricomycetes</taxon>
        <taxon>Agaricomycetidae</taxon>
        <taxon>Agaricales</taxon>
        <taxon>Marasmiineae</taxon>
        <taxon>Marasmiaceae</taxon>
        <taxon>Marasmius</taxon>
    </lineage>
</organism>
<evidence type="ECO:0000313" key="3">
    <source>
        <dbReference type="Proteomes" id="UP001465976"/>
    </source>
</evidence>
<dbReference type="InterPro" id="IPR043472">
    <property type="entry name" value="Macro_dom-like"/>
</dbReference>
<reference evidence="2 3" key="1">
    <citation type="submission" date="2024-02" db="EMBL/GenBank/DDBJ databases">
        <title>A draft genome for the cacao thread blight pathogen Marasmius crinis-equi.</title>
        <authorList>
            <person name="Cohen S.P."/>
            <person name="Baruah I.K."/>
            <person name="Amoako-Attah I."/>
            <person name="Bukari Y."/>
            <person name="Meinhardt L.W."/>
            <person name="Bailey B.A."/>
        </authorList>
    </citation>
    <scope>NUCLEOTIDE SEQUENCE [LARGE SCALE GENOMIC DNA]</scope>
    <source>
        <strain evidence="2 3">GH-76</strain>
    </source>
</reference>
<keyword evidence="3" id="KW-1185">Reference proteome</keyword>
<dbReference type="Proteomes" id="UP001465976">
    <property type="component" value="Unassembled WGS sequence"/>
</dbReference>
<comment type="caution">
    <text evidence="2">The sequence shown here is derived from an EMBL/GenBank/DDBJ whole genome shotgun (WGS) entry which is preliminary data.</text>
</comment>
<gene>
    <name evidence="2" type="ORF">V5O48_008164</name>
</gene>
<proteinExistence type="predicted"/>